<dbReference type="InterPro" id="IPR011990">
    <property type="entry name" value="TPR-like_helical_dom_sf"/>
</dbReference>
<evidence type="ECO:0000259" key="5">
    <source>
        <dbReference type="PROSITE" id="PS50222"/>
    </source>
</evidence>
<feature type="region of interest" description="Disordered" evidence="4">
    <location>
        <begin position="1607"/>
        <end position="1626"/>
    </location>
</feature>
<dbReference type="SUPFAM" id="SSF52047">
    <property type="entry name" value="RNI-like"/>
    <property type="match status" value="1"/>
</dbReference>
<dbReference type="Pfam" id="PF13041">
    <property type="entry name" value="PPR_2"/>
    <property type="match status" value="1"/>
</dbReference>
<feature type="repeat" description="PPR" evidence="3">
    <location>
        <begin position="495"/>
        <end position="529"/>
    </location>
</feature>
<feature type="region of interest" description="Disordered" evidence="4">
    <location>
        <begin position="1155"/>
        <end position="1206"/>
    </location>
</feature>
<keyword evidence="7" id="KW-1185">Reference proteome</keyword>
<evidence type="ECO:0000256" key="3">
    <source>
        <dbReference type="PROSITE-ProRule" id="PRU00708"/>
    </source>
</evidence>
<dbReference type="SUPFAM" id="SSF47473">
    <property type="entry name" value="EF-hand"/>
    <property type="match status" value="1"/>
</dbReference>
<dbReference type="Proteomes" id="UP000654075">
    <property type="component" value="Unassembled WGS sequence"/>
</dbReference>
<evidence type="ECO:0000313" key="7">
    <source>
        <dbReference type="Proteomes" id="UP000654075"/>
    </source>
</evidence>
<sequence length="2206" mass="235721">MPARAVIPDTISYSAAISACEKGNRWELAFRLLNKMSEMNIPPNVITYSAAMSACEKGGQWQLALGLLSSMLEVALAPNDISYTAVISACEKAAAWEPAIALLQNMVEPNEISYSVAMSACEKAGQWQQALGLLSSMPELRVMPDQINYNAAISACEKGGQWQLALCLLSIMPARAVIPDTISYSAAISACENGNRWELAFSLLSKMSEMNIPPNEISCNAAITACDRGGQWQLALSLLSSMPHMRLNPGTISFSAAISACGNAGQWQLALGLLSSMPDMRAIPDEICCSAAISAFEKGGKWQLALSLLCAMHGMSITPKEISHNAAISACEKGGQWQVALSLLSSMPERKLRPDKISYSAAISACEKGGQWQLALGLLRSMPDMTLKPNEISYNSAISACEKGGQWQLALSLLSSMPGFKLLPDKISYSAVISACSTGGQWQLALGFLSSMPEIKLMPDQINCNAAITACEKGGQWQLALILLGDMPVVRAMPNEISHNAAISALAKSGNWQIAVSLLSRMPDMKVMPDVISYSATINVLAQAGQWQLALSLLSRMPEMKVTPKEISYNAAINACGKGGQWQMALSLLSTISDMRLLPDEISYNAAIGASEKCGQWQLACRLLAQMFEMKIPQNVITYSVAMSACEKGGQWQRALSLLSSMCEAALTPDEISYSAALSACEKEAAWEPAMALLNDMAEHKLIPNGLHAGSAASSVRMGAGKEAAWKLLDGLLPLWLEEDQVGGIPQFLGPYADFGDSDPLEDVVRISTFGPGAVAIYKPAGVSTEVALGQLSQQLALLRHMPDSVGLHIVSRLDQPTSGVIPVALGVEGSAAANWLEAQFAGRLVRKEYICLCEGLALGPTGSQGNVSTPLLTLELDVGRASRTEVSPLGRQAFTGYEVLARYMPPPSSDLSLPSHDGERGVNGHDDEQGTEGRELMLLRVRPLTGRTHQIRVHLASIGRPLLGDLTYGAKEASMLPSCPRLFLHARRVELRDLAGKPFVAEATLPQELEEVLAQLQQLYARAAEAASMNLTSLMPTLVSSSLNKGPTLAGSDFSVQCRCTVNLVYGNKWAITKKGRGDCPLEALCFFPPTFPEAPCGQTPMDRKLIQSRGALDGFLIRNDGGLDTLLTDHHPQRALRGGIPLTLETKSSSRAILSPVQGPGGGGSGPSRPPSRGTTYVRELPSATKTGEEKTPHSARKTGGTLGLSAETLNEILRSASGKTGQSELQNILRPKLPEPSCFSQTLAQHAYERFRARDGGPMRASLDAAYSSQTQAATKPMTSGVPQAWTALPCRWRPSPSEVAEEVQETGSSVAQAVAALLVGRDVASALARNTDYTGLIEKGTLDLKAWVRVANNLPQSARMPSVQGIAAAQTSGRGGAWVRVANKLPQSAPRPSVQGGKGPGPELSTSAAALPLAERVLAAVALLHDVSQVSTIDVSGMGLEEAPGSLQAYPGLTSVDLSRNRTLRNLGPLRGCLSLIAVNLAECQKLTDVRPLSVMPALEAVDLSNCDALEDVSPMLLATSAKARGFRPLSARVASSKATTTANNDKQTATNNKTNNNNNKVPGQASAPQPCQAVEPSQRPLSAPQPTAGGLLSAPQQPKAGVRLSFAQQSAQKSVQRPISATPERSRALTELAGAQQVQHVDGLGHPSLKWLCLSGCQCLEFGVELTKCCKALAFVDLFECLKVQPEAVDAVSSASQIRHLVWPSVDMLGDFAKVKEWPHSRLRSALQDATAAVAWKCEMATAGRGEARLPTLLGTRLAAAKQAAERAARDMGLSTDSRPLISDTPRGMLALFAEADSWQLVEGQVETRGGNSKGARDIAQDLPTLKWTWCISPLSFSRGVHASKFKMEAELQYSELFHAIDLDRDGGISLQDLREIANATVLKADVDSAVAVLLCRHRCWCDAAAADLAGNRSQIDRSRITECLVVAGVDETMAPVVAEAIAYCSAERLKGIDLKERGFQAAIAHGLSGYAVAYAAALLESFLESLKQMFQASEEAFSWFDAESSGSITSEELCTKLQSVAWQGASEPGDREVVSRILDLSGTGKITSQEFTTLWAFEAARTLEAMESTGRAISRFPTELPGPFSKFDLNPAAKAERNRGISRRDFVSSWKDLGHRTEGVSGRIVFGLLDWEGNNRIFREQMLVLVDALPRRGEVAAVAALNAHLTQQFGSLEEAHASLCTAGAADTTGHSQKDKKKPRH</sequence>
<dbReference type="InterPro" id="IPR002885">
    <property type="entry name" value="PPR_rpt"/>
</dbReference>
<dbReference type="Gene3D" id="1.10.238.10">
    <property type="entry name" value="EF-hand"/>
    <property type="match status" value="1"/>
</dbReference>
<feature type="repeat" description="PPR" evidence="3">
    <location>
        <begin position="635"/>
        <end position="669"/>
    </location>
</feature>
<dbReference type="GO" id="GO:0003723">
    <property type="term" value="F:RNA binding"/>
    <property type="evidence" value="ECO:0007669"/>
    <property type="project" value="InterPro"/>
</dbReference>
<dbReference type="GO" id="GO:0009982">
    <property type="term" value="F:pseudouridine synthase activity"/>
    <property type="evidence" value="ECO:0007669"/>
    <property type="project" value="InterPro"/>
</dbReference>
<comment type="caution">
    <text evidence="6">The sequence shown here is derived from an EMBL/GenBank/DDBJ whole genome shotgun (WGS) entry which is preliminary data.</text>
</comment>
<dbReference type="PANTHER" id="PTHR47447">
    <property type="entry name" value="OS03G0856100 PROTEIN"/>
    <property type="match status" value="1"/>
</dbReference>
<dbReference type="InterPro" id="IPR011992">
    <property type="entry name" value="EF-hand-dom_pair"/>
</dbReference>
<dbReference type="InterPro" id="IPR006145">
    <property type="entry name" value="PsdUridine_synth_RsuA/RluA"/>
</dbReference>
<reference evidence="6" key="1">
    <citation type="submission" date="2021-02" db="EMBL/GenBank/DDBJ databases">
        <authorList>
            <person name="Dougan E. K."/>
            <person name="Rhodes N."/>
            <person name="Thang M."/>
            <person name="Chan C."/>
        </authorList>
    </citation>
    <scope>NUCLEOTIDE SEQUENCE</scope>
</reference>
<dbReference type="PROSITE" id="PS50222">
    <property type="entry name" value="EF_HAND_2"/>
    <property type="match status" value="1"/>
</dbReference>
<dbReference type="PROSITE" id="PS00018">
    <property type="entry name" value="EF_HAND_1"/>
    <property type="match status" value="1"/>
</dbReference>
<dbReference type="PROSITE" id="PS51375">
    <property type="entry name" value="PPR"/>
    <property type="match status" value="16"/>
</dbReference>
<keyword evidence="1" id="KW-0677">Repeat</keyword>
<feature type="repeat" description="PPR" evidence="3">
    <location>
        <begin position="355"/>
        <end position="389"/>
    </location>
</feature>
<dbReference type="PROSITE" id="PS51257">
    <property type="entry name" value="PROKAR_LIPOPROTEIN"/>
    <property type="match status" value="1"/>
</dbReference>
<feature type="repeat" description="PPR" evidence="3">
    <location>
        <begin position="44"/>
        <end position="78"/>
    </location>
</feature>
<dbReference type="Gene3D" id="3.80.10.10">
    <property type="entry name" value="Ribonuclease Inhibitor"/>
    <property type="match status" value="1"/>
</dbReference>
<feature type="region of interest" description="Disordered" evidence="4">
    <location>
        <begin position="1538"/>
        <end position="1600"/>
    </location>
</feature>
<feature type="repeat" description="PPR" evidence="3">
    <location>
        <begin position="320"/>
        <end position="354"/>
    </location>
</feature>
<dbReference type="CDD" id="cd02869">
    <property type="entry name" value="PseudoU_synth_RluA_like"/>
    <property type="match status" value="1"/>
</dbReference>
<feature type="compositionally biased region" description="Low complexity" evidence="4">
    <location>
        <begin position="1542"/>
        <end position="1565"/>
    </location>
</feature>
<dbReference type="SMART" id="SM00054">
    <property type="entry name" value="EFh"/>
    <property type="match status" value="2"/>
</dbReference>
<dbReference type="SUPFAM" id="SSF55120">
    <property type="entry name" value="Pseudouridine synthase"/>
    <property type="match status" value="1"/>
</dbReference>
<dbReference type="Pfam" id="PF13202">
    <property type="entry name" value="EF-hand_5"/>
    <property type="match status" value="1"/>
</dbReference>
<feature type="repeat" description="PPR" evidence="3">
    <location>
        <begin position="9"/>
        <end position="43"/>
    </location>
</feature>
<gene>
    <name evidence="6" type="ORF">PGLA1383_LOCUS48890</name>
</gene>
<evidence type="ECO:0000256" key="2">
    <source>
        <dbReference type="ARBA" id="ARBA00022837"/>
    </source>
</evidence>
<dbReference type="InterPro" id="IPR018247">
    <property type="entry name" value="EF_Hand_1_Ca_BS"/>
</dbReference>
<feature type="repeat" description="PPR" evidence="3">
    <location>
        <begin position="110"/>
        <end position="144"/>
    </location>
</feature>
<dbReference type="CDD" id="cd00051">
    <property type="entry name" value="EFh"/>
    <property type="match status" value="1"/>
</dbReference>
<feature type="repeat" description="PPR" evidence="3">
    <location>
        <begin position="425"/>
        <end position="459"/>
    </location>
</feature>
<dbReference type="Pfam" id="PF00849">
    <property type="entry name" value="PseudoU_synth_2"/>
    <property type="match status" value="1"/>
</dbReference>
<dbReference type="GO" id="GO:0001522">
    <property type="term" value="P:pseudouridine synthesis"/>
    <property type="evidence" value="ECO:0007669"/>
    <property type="project" value="InterPro"/>
</dbReference>
<keyword evidence="2" id="KW-0106">Calcium</keyword>
<feature type="repeat" description="PPR" evidence="3">
    <location>
        <begin position="530"/>
        <end position="564"/>
    </location>
</feature>
<feature type="repeat" description="PPR" evidence="3">
    <location>
        <begin position="670"/>
        <end position="704"/>
    </location>
</feature>
<proteinExistence type="predicted"/>
<dbReference type="Gene3D" id="1.25.40.10">
    <property type="entry name" value="Tetratricopeptide repeat domain"/>
    <property type="match status" value="6"/>
</dbReference>
<feature type="repeat" description="PPR" evidence="3">
    <location>
        <begin position="600"/>
        <end position="634"/>
    </location>
</feature>
<dbReference type="Pfam" id="PF01535">
    <property type="entry name" value="PPR"/>
    <property type="match status" value="3"/>
</dbReference>
<feature type="repeat" description="PPR" evidence="3">
    <location>
        <begin position="145"/>
        <end position="179"/>
    </location>
</feature>
<dbReference type="InterPro" id="IPR020103">
    <property type="entry name" value="PsdUridine_synth_cat_dom_sf"/>
</dbReference>
<dbReference type="NCBIfam" id="TIGR00756">
    <property type="entry name" value="PPR"/>
    <property type="match status" value="4"/>
</dbReference>
<feature type="repeat" description="PPR" evidence="3">
    <location>
        <begin position="215"/>
        <end position="249"/>
    </location>
</feature>
<protein>
    <recommendedName>
        <fullName evidence="5">EF-hand domain-containing protein</fullName>
    </recommendedName>
</protein>
<organism evidence="6 7">
    <name type="scientific">Polarella glacialis</name>
    <name type="common">Dinoflagellate</name>
    <dbReference type="NCBI Taxonomy" id="89957"/>
    <lineage>
        <taxon>Eukaryota</taxon>
        <taxon>Sar</taxon>
        <taxon>Alveolata</taxon>
        <taxon>Dinophyceae</taxon>
        <taxon>Suessiales</taxon>
        <taxon>Suessiaceae</taxon>
        <taxon>Polarella</taxon>
    </lineage>
</organism>
<feature type="region of interest" description="Disordered" evidence="4">
    <location>
        <begin position="909"/>
        <end position="931"/>
    </location>
</feature>
<feature type="repeat" description="PPR" evidence="3">
    <location>
        <begin position="390"/>
        <end position="424"/>
    </location>
</feature>
<name>A0A813H510_POLGL</name>
<feature type="compositionally biased region" description="Polar residues" evidence="4">
    <location>
        <begin position="1611"/>
        <end position="1624"/>
    </location>
</feature>
<dbReference type="GO" id="GO:0005509">
    <property type="term" value="F:calcium ion binding"/>
    <property type="evidence" value="ECO:0007669"/>
    <property type="project" value="InterPro"/>
</dbReference>
<accession>A0A813H510</accession>
<feature type="domain" description="EF-hand" evidence="5">
    <location>
        <begin position="1854"/>
        <end position="1889"/>
    </location>
</feature>
<dbReference type="Pfam" id="PF13812">
    <property type="entry name" value="PPR_3"/>
    <property type="match status" value="3"/>
</dbReference>
<evidence type="ECO:0000256" key="4">
    <source>
        <dbReference type="SAM" id="MobiDB-lite"/>
    </source>
</evidence>
<dbReference type="OrthoDB" id="424794at2759"/>
<evidence type="ECO:0000256" key="1">
    <source>
        <dbReference type="ARBA" id="ARBA00022737"/>
    </source>
</evidence>
<feature type="repeat" description="PPR" evidence="3">
    <location>
        <begin position="565"/>
        <end position="599"/>
    </location>
</feature>
<dbReference type="InterPro" id="IPR002048">
    <property type="entry name" value="EF_hand_dom"/>
</dbReference>
<dbReference type="EMBL" id="CAJNNV010030580">
    <property type="protein sequence ID" value="CAE8632977.1"/>
    <property type="molecule type" value="Genomic_DNA"/>
</dbReference>
<feature type="compositionally biased region" description="Basic and acidic residues" evidence="4">
    <location>
        <begin position="917"/>
        <end position="931"/>
    </location>
</feature>
<feature type="repeat" description="PPR" evidence="3">
    <location>
        <begin position="180"/>
        <end position="214"/>
    </location>
</feature>
<dbReference type="PANTHER" id="PTHR47447:SF24">
    <property type="entry name" value="PENTATRICOPEPTIDE REPEAT-CONTAINING PROTEIN"/>
    <property type="match status" value="1"/>
</dbReference>
<dbReference type="InterPro" id="IPR032675">
    <property type="entry name" value="LRR_dom_sf"/>
</dbReference>
<dbReference type="Gene3D" id="3.30.2350.10">
    <property type="entry name" value="Pseudouridine synthase"/>
    <property type="match status" value="1"/>
</dbReference>
<evidence type="ECO:0000313" key="6">
    <source>
        <dbReference type="EMBL" id="CAE8632977.1"/>
    </source>
</evidence>